<protein>
    <submittedName>
        <fullName evidence="4">GNAT family N-acetyltransferase</fullName>
    </submittedName>
</protein>
<accession>A0A545SY74</accession>
<dbReference type="PROSITE" id="PS51186">
    <property type="entry name" value="GNAT"/>
    <property type="match status" value="1"/>
</dbReference>
<dbReference type="InterPro" id="IPR016181">
    <property type="entry name" value="Acyl_CoA_acyltransferase"/>
</dbReference>
<evidence type="ECO:0000256" key="1">
    <source>
        <dbReference type="ARBA" id="ARBA00022679"/>
    </source>
</evidence>
<gene>
    <name evidence="4" type="ORF">FKG94_22455</name>
</gene>
<dbReference type="OrthoDB" id="572496at2"/>
<keyword evidence="2" id="KW-0012">Acyltransferase</keyword>
<dbReference type="InterPro" id="IPR000182">
    <property type="entry name" value="GNAT_dom"/>
</dbReference>
<keyword evidence="1 4" id="KW-0808">Transferase</keyword>
<evidence type="ECO:0000313" key="4">
    <source>
        <dbReference type="EMBL" id="TQV69917.1"/>
    </source>
</evidence>
<dbReference type="SUPFAM" id="SSF55729">
    <property type="entry name" value="Acyl-CoA N-acyltransferases (Nat)"/>
    <property type="match status" value="1"/>
</dbReference>
<evidence type="ECO:0000256" key="2">
    <source>
        <dbReference type="ARBA" id="ARBA00023315"/>
    </source>
</evidence>
<dbReference type="EMBL" id="VHSG01000026">
    <property type="protein sequence ID" value="TQV69917.1"/>
    <property type="molecule type" value="Genomic_DNA"/>
</dbReference>
<dbReference type="Gene3D" id="3.40.630.30">
    <property type="match status" value="1"/>
</dbReference>
<comment type="caution">
    <text evidence="4">The sequence shown here is derived from an EMBL/GenBank/DDBJ whole genome shotgun (WGS) entry which is preliminary data.</text>
</comment>
<evidence type="ECO:0000313" key="5">
    <source>
        <dbReference type="Proteomes" id="UP000319732"/>
    </source>
</evidence>
<dbReference type="PANTHER" id="PTHR43800">
    <property type="entry name" value="PEPTIDYL-LYSINE N-ACETYLTRANSFERASE YJAB"/>
    <property type="match status" value="1"/>
</dbReference>
<dbReference type="Pfam" id="PF00583">
    <property type="entry name" value="Acetyltransf_1"/>
    <property type="match status" value="1"/>
</dbReference>
<proteinExistence type="predicted"/>
<feature type="domain" description="N-acetyltransferase" evidence="3">
    <location>
        <begin position="4"/>
        <end position="164"/>
    </location>
</feature>
<dbReference type="RefSeq" id="WP_142929195.1">
    <property type="nucleotide sequence ID" value="NZ_ML660104.1"/>
</dbReference>
<dbReference type="PANTHER" id="PTHR43800:SF1">
    <property type="entry name" value="PEPTIDYL-LYSINE N-ACETYLTRANSFERASE YJAB"/>
    <property type="match status" value="1"/>
</dbReference>
<organism evidence="4 5">
    <name type="scientific">Exilibacterium tricleocarpae</name>
    <dbReference type="NCBI Taxonomy" id="2591008"/>
    <lineage>
        <taxon>Bacteria</taxon>
        <taxon>Pseudomonadati</taxon>
        <taxon>Pseudomonadota</taxon>
        <taxon>Gammaproteobacteria</taxon>
        <taxon>Cellvibrionales</taxon>
        <taxon>Cellvibrionaceae</taxon>
        <taxon>Exilibacterium</taxon>
    </lineage>
</organism>
<evidence type="ECO:0000259" key="3">
    <source>
        <dbReference type="PROSITE" id="PS51186"/>
    </source>
</evidence>
<sequence>MELYGLRKAQPDELETLIAIDDEASTLYTNAGLHISFANNHPFIVAESIRWARAIEQELAHVAVNEHNQPVGFVVFCLVDGEPYLDQIAVHPDRMRQGAGTALLKLAITWSGDQPLWLTTYSHLSWNKPYYERHDFVQMPENACGPQLREILRDQRSVLPDPDQRIAMVNRSTSNNA</sequence>
<dbReference type="GO" id="GO:0016747">
    <property type="term" value="F:acyltransferase activity, transferring groups other than amino-acyl groups"/>
    <property type="evidence" value="ECO:0007669"/>
    <property type="project" value="InterPro"/>
</dbReference>
<name>A0A545SY74_9GAMM</name>
<dbReference type="AlphaFoldDB" id="A0A545SY74"/>
<keyword evidence="5" id="KW-1185">Reference proteome</keyword>
<reference evidence="4 5" key="1">
    <citation type="submission" date="2019-06" db="EMBL/GenBank/DDBJ databases">
        <title>Whole genome sequence for Cellvibrionaceae sp. R142.</title>
        <authorList>
            <person name="Wang G."/>
        </authorList>
    </citation>
    <scope>NUCLEOTIDE SEQUENCE [LARGE SCALE GENOMIC DNA]</scope>
    <source>
        <strain evidence="4 5">R142</strain>
    </source>
</reference>
<dbReference type="CDD" id="cd04301">
    <property type="entry name" value="NAT_SF"/>
    <property type="match status" value="1"/>
</dbReference>
<dbReference type="Proteomes" id="UP000319732">
    <property type="component" value="Unassembled WGS sequence"/>
</dbReference>